<feature type="transmembrane region" description="Helical" evidence="9">
    <location>
        <begin position="154"/>
        <end position="172"/>
    </location>
</feature>
<evidence type="ECO:0000313" key="11">
    <source>
        <dbReference type="Proteomes" id="UP001141629"/>
    </source>
</evidence>
<comment type="caution">
    <text evidence="10">The sequence shown here is derived from an EMBL/GenBank/DDBJ whole genome shotgun (WGS) entry which is preliminary data.</text>
</comment>
<feature type="transmembrane region" description="Helical" evidence="9">
    <location>
        <begin position="259"/>
        <end position="280"/>
    </location>
</feature>
<dbReference type="GO" id="GO:0022857">
    <property type="term" value="F:transmembrane transporter activity"/>
    <property type="evidence" value="ECO:0007669"/>
    <property type="project" value="InterPro"/>
</dbReference>
<feature type="transmembrane region" description="Helical" evidence="9">
    <location>
        <begin position="383"/>
        <end position="399"/>
    </location>
</feature>
<reference evidence="10" key="2">
    <citation type="journal article" date="2022" name="BMC Genomics">
        <title>Comparative genome analysis of mycobacteria focusing on tRNA and non-coding RNA.</title>
        <authorList>
            <person name="Behra P.R.K."/>
            <person name="Pettersson B.M.F."/>
            <person name="Ramesh M."/>
            <person name="Das S."/>
            <person name="Dasgupta S."/>
            <person name="Kirsebom L.A."/>
        </authorList>
    </citation>
    <scope>NUCLEOTIDE SEQUENCE</scope>
    <source>
        <strain evidence="10">DSM 44838</strain>
    </source>
</reference>
<feature type="transmembrane region" description="Helical" evidence="9">
    <location>
        <begin position="109"/>
        <end position="134"/>
    </location>
</feature>
<dbReference type="Proteomes" id="UP001141629">
    <property type="component" value="Unassembled WGS sequence"/>
</dbReference>
<feature type="transmembrane region" description="Helical" evidence="9">
    <location>
        <begin position="449"/>
        <end position="468"/>
    </location>
</feature>
<proteinExistence type="inferred from homology"/>
<dbReference type="Gene3D" id="1.20.1740.10">
    <property type="entry name" value="Amino acid/polyamine transporter I"/>
    <property type="match status" value="1"/>
</dbReference>
<dbReference type="GO" id="GO:0005886">
    <property type="term" value="C:plasma membrane"/>
    <property type="evidence" value="ECO:0007669"/>
    <property type="project" value="UniProtKB-SubCell"/>
</dbReference>
<dbReference type="RefSeq" id="WP_263995307.1">
    <property type="nucleotide sequence ID" value="NZ_JACKVK010000005.1"/>
</dbReference>
<keyword evidence="6 9" id="KW-1133">Transmembrane helix</keyword>
<name>A0A9X2YZR8_9MYCO</name>
<feature type="transmembrane region" description="Helical" evidence="9">
    <location>
        <begin position="43"/>
        <end position="76"/>
    </location>
</feature>
<organism evidence="10 11">
    <name type="scientific">Mycobacterium yunnanensis</name>
    <dbReference type="NCBI Taxonomy" id="368477"/>
    <lineage>
        <taxon>Bacteria</taxon>
        <taxon>Bacillati</taxon>
        <taxon>Actinomycetota</taxon>
        <taxon>Actinomycetes</taxon>
        <taxon>Mycobacteriales</taxon>
        <taxon>Mycobacteriaceae</taxon>
        <taxon>Mycobacterium</taxon>
    </lineage>
</organism>
<evidence type="ECO:0000256" key="1">
    <source>
        <dbReference type="ARBA" id="ARBA00002249"/>
    </source>
</evidence>
<dbReference type="InterPro" id="IPR002293">
    <property type="entry name" value="AA/rel_permease1"/>
</dbReference>
<evidence type="ECO:0000256" key="8">
    <source>
        <dbReference type="SAM" id="MobiDB-lite"/>
    </source>
</evidence>
<evidence type="ECO:0000256" key="4">
    <source>
        <dbReference type="ARBA" id="ARBA00022475"/>
    </source>
</evidence>
<evidence type="ECO:0000256" key="2">
    <source>
        <dbReference type="ARBA" id="ARBA00004651"/>
    </source>
</evidence>
<dbReference type="Pfam" id="PF13520">
    <property type="entry name" value="AA_permease_2"/>
    <property type="match status" value="1"/>
</dbReference>
<evidence type="ECO:0000256" key="9">
    <source>
        <dbReference type="SAM" id="Phobius"/>
    </source>
</evidence>
<evidence type="ECO:0000256" key="7">
    <source>
        <dbReference type="ARBA" id="ARBA00023136"/>
    </source>
</evidence>
<evidence type="ECO:0000256" key="5">
    <source>
        <dbReference type="ARBA" id="ARBA00022692"/>
    </source>
</evidence>
<feature type="transmembrane region" description="Helical" evidence="9">
    <location>
        <begin position="356"/>
        <end position="377"/>
    </location>
</feature>
<feature type="transmembrane region" description="Helical" evidence="9">
    <location>
        <begin position="184"/>
        <end position="207"/>
    </location>
</feature>
<dbReference type="AlphaFoldDB" id="A0A9X2YZR8"/>
<dbReference type="PANTHER" id="PTHR42770">
    <property type="entry name" value="AMINO ACID TRANSPORTER-RELATED"/>
    <property type="match status" value="1"/>
</dbReference>
<sequence>MHPEDSSTESTLPPDEDTEIRGTEGKLGWFDGFSMAMSIPNGIVTSLGFCIAAVGALPAMIFWAASSVLGFLQTFLYAEMALMFPKESGGIAVYANQAWRRHSSFVGPLATFGYWIGWSLTLGVVGETLGGLIQSEWLSSVEWSAHVGPLTLEIPQVIAIVAILISWVANILGIRVAAAINRVIAVAFIVFVAMVILAPFVAGGWQASNLTSHIGEHPFITAMVWLYAAAWTVYGTEISATFAPEYRNVRRDSFRAMKYSAALVFAVYLITPIAAAGVLGEQTISDNPITYTVLLVERAFGSWLTNILIIVVVAALLLSMIAASADGGRAVYGIARQGLTLRQFERLNRFGEPARALTVDMAVNILVVLVVSSPLAILLAANLGYMVCTIFAVSGYLLLRRDRPEWPRPIKLRSAWKLVAWFVLIVDVVITVVGATHPEEAGYGSIRNTVIALCVLALSMVFYVARRVGQDKLPLRWRDREGEDDRPQVAA</sequence>
<evidence type="ECO:0000256" key="6">
    <source>
        <dbReference type="ARBA" id="ARBA00022989"/>
    </source>
</evidence>
<dbReference type="EMBL" id="JACKVK010000005">
    <property type="protein sequence ID" value="MCV7420525.1"/>
    <property type="molecule type" value="Genomic_DNA"/>
</dbReference>
<feature type="region of interest" description="Disordered" evidence="8">
    <location>
        <begin position="1"/>
        <end position="20"/>
    </location>
</feature>
<evidence type="ECO:0000256" key="3">
    <source>
        <dbReference type="ARBA" id="ARBA00009523"/>
    </source>
</evidence>
<comment type="similarity">
    <text evidence="3">Belongs to the amino acid-polyamine-organocation (APC) superfamily.</text>
</comment>
<dbReference type="PIRSF" id="PIRSF006060">
    <property type="entry name" value="AA_transporter"/>
    <property type="match status" value="1"/>
</dbReference>
<gene>
    <name evidence="10" type="ORF">H7K45_08230</name>
</gene>
<dbReference type="PANTHER" id="PTHR42770:SF7">
    <property type="entry name" value="MEMBRANE PROTEIN"/>
    <property type="match status" value="1"/>
</dbReference>
<comment type="function">
    <text evidence="1">Probable amino-acid or metabolite transport protein.</text>
</comment>
<protein>
    <submittedName>
        <fullName evidence="10">APC family permease</fullName>
    </submittedName>
</protein>
<keyword evidence="5 9" id="KW-0812">Transmembrane</keyword>
<keyword evidence="4" id="KW-1003">Cell membrane</keyword>
<feature type="transmembrane region" description="Helical" evidence="9">
    <location>
        <begin position="419"/>
        <end position="437"/>
    </location>
</feature>
<feature type="transmembrane region" description="Helical" evidence="9">
    <location>
        <begin position="219"/>
        <end position="238"/>
    </location>
</feature>
<reference evidence="10" key="1">
    <citation type="submission" date="2020-07" db="EMBL/GenBank/DDBJ databases">
        <authorList>
            <person name="Pettersson B.M.F."/>
            <person name="Behra P.R.K."/>
            <person name="Ramesh M."/>
            <person name="Das S."/>
            <person name="Dasgupta S."/>
            <person name="Kirsebom L.A."/>
        </authorList>
    </citation>
    <scope>NUCLEOTIDE SEQUENCE</scope>
    <source>
        <strain evidence="10">DSM 44838</strain>
    </source>
</reference>
<feature type="transmembrane region" description="Helical" evidence="9">
    <location>
        <begin position="300"/>
        <end position="323"/>
    </location>
</feature>
<keyword evidence="7 9" id="KW-0472">Membrane</keyword>
<comment type="subcellular location">
    <subcellularLocation>
        <location evidence="2">Cell membrane</location>
        <topology evidence="2">Multi-pass membrane protein</topology>
    </subcellularLocation>
</comment>
<dbReference type="InterPro" id="IPR050367">
    <property type="entry name" value="APC_superfamily"/>
</dbReference>
<evidence type="ECO:0000313" key="10">
    <source>
        <dbReference type="EMBL" id="MCV7420525.1"/>
    </source>
</evidence>
<accession>A0A9X2YZR8</accession>
<keyword evidence="11" id="KW-1185">Reference proteome</keyword>